<dbReference type="RefSeq" id="WP_092476875.1">
    <property type="nucleotide sequence ID" value="NZ_FOHN01000005.1"/>
</dbReference>
<evidence type="ECO:0000313" key="1">
    <source>
        <dbReference type="EMBL" id="SES90535.1"/>
    </source>
</evidence>
<dbReference type="AlphaFoldDB" id="A0A1I0A9X4"/>
<gene>
    <name evidence="1" type="ORF">SAMN04487772_10522</name>
</gene>
<protein>
    <submittedName>
        <fullName evidence="1">Acyl carrier protein</fullName>
    </submittedName>
</protein>
<evidence type="ECO:0000313" key="2">
    <source>
        <dbReference type="Proteomes" id="UP000199800"/>
    </source>
</evidence>
<sequence>MNQLNFKEFAKNIADYVGMEESQIREETDLYSDLLIDSLGLFSMGIYLTGIYHLEVPLSSVAIVSKVGELFDVLVKEGVPVNGEN</sequence>
<dbReference type="SUPFAM" id="SSF47336">
    <property type="entry name" value="ACP-like"/>
    <property type="match status" value="1"/>
</dbReference>
<dbReference type="OrthoDB" id="1822503at2"/>
<accession>A0A1I0A9X4</accession>
<name>A0A1I0A9X4_9FIRM</name>
<dbReference type="Gene3D" id="1.10.1200.10">
    <property type="entry name" value="ACP-like"/>
    <property type="match status" value="1"/>
</dbReference>
<dbReference type="EMBL" id="FOHN01000005">
    <property type="protein sequence ID" value="SES90535.1"/>
    <property type="molecule type" value="Genomic_DNA"/>
</dbReference>
<dbReference type="Proteomes" id="UP000199800">
    <property type="component" value="Unassembled WGS sequence"/>
</dbReference>
<proteinExistence type="predicted"/>
<reference evidence="1 2" key="1">
    <citation type="submission" date="2016-10" db="EMBL/GenBank/DDBJ databases">
        <authorList>
            <person name="de Groot N.N."/>
        </authorList>
    </citation>
    <scope>NUCLEOTIDE SEQUENCE [LARGE SCALE GENOMIC DNA]</scope>
    <source>
        <strain evidence="1 2">DSM 1801</strain>
    </source>
</reference>
<organism evidence="1 2">
    <name type="scientific">[Clostridium] polysaccharolyticum</name>
    <dbReference type="NCBI Taxonomy" id="29364"/>
    <lineage>
        <taxon>Bacteria</taxon>
        <taxon>Bacillati</taxon>
        <taxon>Bacillota</taxon>
        <taxon>Clostridia</taxon>
        <taxon>Lachnospirales</taxon>
        <taxon>Lachnospiraceae</taxon>
    </lineage>
</organism>
<keyword evidence="2" id="KW-1185">Reference proteome</keyword>
<dbReference type="InterPro" id="IPR036736">
    <property type="entry name" value="ACP-like_sf"/>
</dbReference>
<dbReference type="STRING" id="29364.SAMN04487772_10522"/>